<keyword evidence="2" id="KW-1185">Reference proteome</keyword>
<dbReference type="EMBL" id="FNND01000007">
    <property type="protein sequence ID" value="SDX04954.1"/>
    <property type="molecule type" value="Genomic_DNA"/>
</dbReference>
<proteinExistence type="predicted"/>
<evidence type="ECO:0000313" key="1">
    <source>
        <dbReference type="EMBL" id="SDX04954.1"/>
    </source>
</evidence>
<protein>
    <submittedName>
        <fullName evidence="1">Adenine-specific methyltransferase EcoRI</fullName>
    </submittedName>
</protein>
<evidence type="ECO:0000313" key="2">
    <source>
        <dbReference type="Proteomes" id="UP000182771"/>
    </source>
</evidence>
<keyword evidence="1" id="KW-0808">Transferase</keyword>
<dbReference type="OrthoDB" id="9774673at2"/>
<dbReference type="InterPro" id="IPR025247">
    <property type="entry name" value="EcoRI-like_methylase"/>
</dbReference>
<dbReference type="RefSeq" id="WP_016421035.1">
    <property type="nucleotide sequence ID" value="NZ_FNND01000007.1"/>
</dbReference>
<dbReference type="GO" id="GO:0032259">
    <property type="term" value="P:methylation"/>
    <property type="evidence" value="ECO:0007669"/>
    <property type="project" value="UniProtKB-KW"/>
</dbReference>
<dbReference type="Pfam" id="PF13651">
    <property type="entry name" value="EcoRI_methylase"/>
    <property type="match status" value="2"/>
</dbReference>
<dbReference type="InterPro" id="IPR002052">
    <property type="entry name" value="DNA_methylase_N6_adenine_CS"/>
</dbReference>
<dbReference type="Proteomes" id="UP000182771">
    <property type="component" value="Unassembled WGS sequence"/>
</dbReference>
<reference evidence="1 2" key="1">
    <citation type="submission" date="2016-10" db="EMBL/GenBank/DDBJ databases">
        <authorList>
            <person name="Varghese N."/>
            <person name="Submissions S."/>
        </authorList>
    </citation>
    <scope>NUCLEOTIDE SEQUENCE [LARGE SCALE GENOMIC DNA]</scope>
    <source>
        <strain evidence="1 2">DSM 11449</strain>
    </source>
</reference>
<comment type="caution">
    <text evidence="1">The sequence shown here is derived from an EMBL/GenBank/DDBJ whole genome shotgun (WGS) entry which is preliminary data.</text>
</comment>
<dbReference type="GeneID" id="85017114"/>
<dbReference type="GO" id="GO:0003676">
    <property type="term" value="F:nucleic acid binding"/>
    <property type="evidence" value="ECO:0007669"/>
    <property type="project" value="InterPro"/>
</dbReference>
<dbReference type="AlphaFoldDB" id="A0A1H2YK04"/>
<organism evidence="1 2">
    <name type="scientific">Capnocytophaga granulosa</name>
    <dbReference type="NCBI Taxonomy" id="45242"/>
    <lineage>
        <taxon>Bacteria</taxon>
        <taxon>Pseudomonadati</taxon>
        <taxon>Bacteroidota</taxon>
        <taxon>Flavobacteriia</taxon>
        <taxon>Flavobacteriales</taxon>
        <taxon>Flavobacteriaceae</taxon>
        <taxon>Capnocytophaga</taxon>
    </lineage>
</organism>
<dbReference type="GO" id="GO:0008168">
    <property type="term" value="F:methyltransferase activity"/>
    <property type="evidence" value="ECO:0007669"/>
    <property type="project" value="UniProtKB-KW"/>
</dbReference>
<dbReference type="PROSITE" id="PS00092">
    <property type="entry name" value="N6_MTASE"/>
    <property type="match status" value="1"/>
</dbReference>
<keyword evidence="1" id="KW-0489">Methyltransferase</keyword>
<accession>A0A1H2YK04</accession>
<sequence length="308" mass="36530">MSKNKKLNNAIKNKNDEFYTLLKDIEKELEIHKDFFKNKIIYCNCDNPKFSNFFKYFFDNFESLQLKELIVSYKEEEQGFYLIYNRSNKELKLKKLKENGDFRSDECIDLLKKSDIVITNPPFSLFKDFVNLLLKEKKYFLIIGNSNALSFKKILENIKANKIRLGINCVRWFFLPNGDLCEGARSFWYTNLDIKQKYQRLDVSKPYSTTEYLEYDNYKAIEISKTKDIPYDFEGIMGVPITFLSKYNPEQFEIIGADYQVKDGELSYIANKKWKGKLDRAYLNGKRLYSRIFIKNIISSKKEVNNAV</sequence>
<name>A0A1H2YK04_9FLAO</name>
<gene>
    <name evidence="1" type="ORF">SAMN05444420_10757</name>
</gene>